<sequence length="28" mass="3141">LSAQRKSFDSYVFLKHIASNSSSEKVPN</sequence>
<proteinExistence type="predicted"/>
<keyword evidence="2" id="KW-1185">Reference proteome</keyword>
<comment type="caution">
    <text evidence="1">The sequence shown here is derived from an EMBL/GenBank/DDBJ whole genome shotgun (WGS) entry which is preliminary data.</text>
</comment>
<accession>A0A8J2P206</accession>
<name>A0A8J2P206_9HEXA</name>
<evidence type="ECO:0000313" key="1">
    <source>
        <dbReference type="EMBL" id="CAG7721039.1"/>
    </source>
</evidence>
<feature type="non-terminal residue" evidence="1">
    <location>
        <position position="1"/>
    </location>
</feature>
<evidence type="ECO:0000313" key="2">
    <source>
        <dbReference type="Proteomes" id="UP000708208"/>
    </source>
</evidence>
<protein>
    <submittedName>
        <fullName evidence="1">Uncharacterized protein</fullName>
    </submittedName>
</protein>
<organism evidence="1 2">
    <name type="scientific">Allacma fusca</name>
    <dbReference type="NCBI Taxonomy" id="39272"/>
    <lineage>
        <taxon>Eukaryota</taxon>
        <taxon>Metazoa</taxon>
        <taxon>Ecdysozoa</taxon>
        <taxon>Arthropoda</taxon>
        <taxon>Hexapoda</taxon>
        <taxon>Collembola</taxon>
        <taxon>Symphypleona</taxon>
        <taxon>Sminthuridae</taxon>
        <taxon>Allacma</taxon>
    </lineage>
</organism>
<reference evidence="1" key="1">
    <citation type="submission" date="2021-06" db="EMBL/GenBank/DDBJ databases">
        <authorList>
            <person name="Hodson N. C."/>
            <person name="Mongue J. A."/>
            <person name="Jaron S. K."/>
        </authorList>
    </citation>
    <scope>NUCLEOTIDE SEQUENCE</scope>
</reference>
<dbReference type="Proteomes" id="UP000708208">
    <property type="component" value="Unassembled WGS sequence"/>
</dbReference>
<gene>
    <name evidence="1" type="ORF">AFUS01_LOCUS10288</name>
</gene>
<dbReference type="AlphaFoldDB" id="A0A8J2P206"/>
<dbReference type="EMBL" id="CAJVCH010076444">
    <property type="protein sequence ID" value="CAG7721039.1"/>
    <property type="molecule type" value="Genomic_DNA"/>
</dbReference>